<feature type="zinc finger region" description="C3H1-type" evidence="4">
    <location>
        <begin position="1090"/>
        <end position="1117"/>
    </location>
</feature>
<dbReference type="InterPro" id="IPR036855">
    <property type="entry name" value="Znf_CCCH_sf"/>
</dbReference>
<proteinExistence type="predicted"/>
<dbReference type="PROSITE" id="PS50103">
    <property type="entry name" value="ZF_C3H1"/>
    <property type="match status" value="1"/>
</dbReference>
<feature type="compositionally biased region" description="Polar residues" evidence="5">
    <location>
        <begin position="144"/>
        <end position="162"/>
    </location>
</feature>
<keyword evidence="2 4" id="KW-0863">Zinc-finger</keyword>
<feature type="region of interest" description="Disordered" evidence="5">
    <location>
        <begin position="722"/>
        <end position="744"/>
    </location>
</feature>
<keyword evidence="3 4" id="KW-0862">Zinc</keyword>
<feature type="region of interest" description="Disordered" evidence="5">
    <location>
        <begin position="142"/>
        <end position="169"/>
    </location>
</feature>
<feature type="compositionally biased region" description="Polar residues" evidence="5">
    <location>
        <begin position="60"/>
        <end position="69"/>
    </location>
</feature>
<feature type="compositionally biased region" description="Basic and acidic residues" evidence="5">
    <location>
        <begin position="722"/>
        <end position="738"/>
    </location>
</feature>
<dbReference type="OrthoDB" id="4347at2759"/>
<feature type="compositionally biased region" description="Polar residues" evidence="5">
    <location>
        <begin position="34"/>
        <end position="52"/>
    </location>
</feature>
<feature type="compositionally biased region" description="Basic residues" evidence="5">
    <location>
        <begin position="1067"/>
        <end position="1080"/>
    </location>
</feature>
<dbReference type="SMART" id="SM00356">
    <property type="entry name" value="ZnF_C3H1"/>
    <property type="match status" value="1"/>
</dbReference>
<feature type="compositionally biased region" description="Basic residues" evidence="5">
    <location>
        <begin position="693"/>
        <end position="703"/>
    </location>
</feature>
<feature type="region of interest" description="Disordered" evidence="5">
    <location>
        <begin position="115"/>
        <end position="134"/>
    </location>
</feature>
<feature type="region of interest" description="Disordered" evidence="5">
    <location>
        <begin position="672"/>
        <end position="703"/>
    </location>
</feature>
<evidence type="ECO:0000313" key="8">
    <source>
        <dbReference type="Proteomes" id="UP000799440"/>
    </source>
</evidence>
<name>A0A6A6V3G4_9PLEO</name>
<evidence type="ECO:0000256" key="3">
    <source>
        <dbReference type="ARBA" id="ARBA00022833"/>
    </source>
</evidence>
<organism evidence="7 8">
    <name type="scientific">Sporormia fimetaria CBS 119925</name>
    <dbReference type="NCBI Taxonomy" id="1340428"/>
    <lineage>
        <taxon>Eukaryota</taxon>
        <taxon>Fungi</taxon>
        <taxon>Dikarya</taxon>
        <taxon>Ascomycota</taxon>
        <taxon>Pezizomycotina</taxon>
        <taxon>Dothideomycetes</taxon>
        <taxon>Pleosporomycetidae</taxon>
        <taxon>Pleosporales</taxon>
        <taxon>Sporormiaceae</taxon>
        <taxon>Sporormia</taxon>
    </lineage>
</organism>
<keyword evidence="8" id="KW-1185">Reference proteome</keyword>
<feature type="compositionally biased region" description="Low complexity" evidence="5">
    <location>
        <begin position="79"/>
        <end position="95"/>
    </location>
</feature>
<evidence type="ECO:0000259" key="6">
    <source>
        <dbReference type="PROSITE" id="PS50103"/>
    </source>
</evidence>
<evidence type="ECO:0000256" key="2">
    <source>
        <dbReference type="ARBA" id="ARBA00022771"/>
    </source>
</evidence>
<evidence type="ECO:0000256" key="5">
    <source>
        <dbReference type="SAM" id="MobiDB-lite"/>
    </source>
</evidence>
<dbReference type="Pfam" id="PF00642">
    <property type="entry name" value="zf-CCCH"/>
    <property type="match status" value="1"/>
</dbReference>
<dbReference type="GO" id="GO:0008270">
    <property type="term" value="F:zinc ion binding"/>
    <property type="evidence" value="ECO:0007669"/>
    <property type="project" value="UniProtKB-KW"/>
</dbReference>
<feature type="region of interest" description="Disordered" evidence="5">
    <location>
        <begin position="1"/>
        <end position="96"/>
    </location>
</feature>
<protein>
    <recommendedName>
        <fullName evidence="6">C3H1-type domain-containing protein</fullName>
    </recommendedName>
</protein>
<feature type="compositionally biased region" description="Low complexity" evidence="5">
    <location>
        <begin position="857"/>
        <end position="870"/>
    </location>
</feature>
<feature type="compositionally biased region" description="Low complexity" evidence="5">
    <location>
        <begin position="118"/>
        <end position="134"/>
    </location>
</feature>
<feature type="region of interest" description="Disordered" evidence="5">
    <location>
        <begin position="514"/>
        <end position="602"/>
    </location>
</feature>
<feature type="region of interest" description="Disordered" evidence="5">
    <location>
        <begin position="821"/>
        <end position="880"/>
    </location>
</feature>
<keyword evidence="1 4" id="KW-0479">Metal-binding</keyword>
<feature type="domain" description="C3H1-type" evidence="6">
    <location>
        <begin position="1090"/>
        <end position="1117"/>
    </location>
</feature>
<evidence type="ECO:0000256" key="4">
    <source>
        <dbReference type="PROSITE-ProRule" id="PRU00723"/>
    </source>
</evidence>
<dbReference type="InterPro" id="IPR000571">
    <property type="entry name" value="Znf_CCCH"/>
</dbReference>
<evidence type="ECO:0000313" key="7">
    <source>
        <dbReference type="EMBL" id="KAF2744130.1"/>
    </source>
</evidence>
<feature type="compositionally biased region" description="Low complexity" evidence="5">
    <location>
        <begin position="617"/>
        <end position="629"/>
    </location>
</feature>
<accession>A0A6A6V3G4</accession>
<feature type="compositionally biased region" description="Acidic residues" evidence="5">
    <location>
        <begin position="305"/>
        <end position="324"/>
    </location>
</feature>
<gene>
    <name evidence="7" type="ORF">M011DRAFT_480205</name>
</gene>
<feature type="region of interest" description="Disordered" evidence="5">
    <location>
        <begin position="1017"/>
        <end position="1092"/>
    </location>
</feature>
<feature type="region of interest" description="Disordered" evidence="5">
    <location>
        <begin position="305"/>
        <end position="328"/>
    </location>
</feature>
<sequence length="1117" mass="121887">MAQAHHVPDDQTLSGQGQPLYPGQPPYDHIFSRANRQYNASPPSWDQFNGQQPADGAHWQHNTMSQQPFRPSPQPYGAQNQGYQPPPSYQYSPYGDAAQVTAYAQSPLIDPALAQEATPSRSQPQPTQPQGQYTQALRIGAAQGQPTVSPQNLQQNGTSQPFGHSVPSIYSKPASDAFAPRVMPAVQSSQPPPVSRFEVPKGKLSGGFYLIDQAALAKATNSIALNSYVNIGTQPMHLVTNRTPLPIYNARQSSKDLRQSGAGSKKALDRLAHKSQSARILVKKQLEDKLHNLLAVKRDVVSDSEEYTDSDYDSEYTDDEEEEVSPLPAVRPAEPDQAVRYDIIKATWFPRNPPPDAAQIKASLAALWGPEGVLNGIQKTWRAANKALTEAEEQKKTAELPQLQKRVTKQRDLFCFALKSLLEFGHPDVLYHLSQVMPILALCYTFLADRFKAKDYDGELPRVIYKVLLAAGGTLTSERLGESKLKKALNSMKKSSNEENQGLIQKIFEAAIAGSKKPKTSPPPQEKSTESKDAKRPAPQPVARPTTEGPATKKLKPSEPPPAATRKVVPAESNVKAGTPSIVTQKRPGERATPAPVKARVTPVANKSSTFFSTLNAATKKPTPAAPSAAPKPTPPAKPTGVTAVKDKKTSAASSKHFSFADTMALLEPKKEVVAAPKPDKKLPPETPEEKAKRLRKEARRHLRVKFRPDATLVDIKYFQHDPEEEQGHAENLKRDAGDLGGEGRMFKQHRDMLEDEDDEDDTEVAYLEWKQPSLVDFSETQDVHRQKNYAPYGDKMPRSPEKEANVRREADVLMVTYMLPSDIPDSPAEPTETPSERTVPVREFGKPSELVLSRCPKPAAQASSTTASTAPPPLPKLGFNLNFLEDTVKKLKQGSGSSKPEAPAAVPLQAPAAAPAIPPVPDLSNLLKNLTGIPQIPAAVSAPQLQVPPPPNFDYTSAWGAAQQAQQLPGQQYQQPQQGVPNILAQLGQVFPGANPGLPADPAAVQAALAAIAAGGFPAFPPPQQPPQQQQPPWHTDPNNRHDSGRDYGGPGNNKRPRDDGNSYNQHHHTGNKKQKHGRPWQNFEGGKPHKVVPCKFYSLGKCTKGDDCTFIHERE</sequence>
<dbReference type="AlphaFoldDB" id="A0A6A6V3G4"/>
<reference evidence="7" key="1">
    <citation type="journal article" date="2020" name="Stud. Mycol.">
        <title>101 Dothideomycetes genomes: a test case for predicting lifestyles and emergence of pathogens.</title>
        <authorList>
            <person name="Haridas S."/>
            <person name="Albert R."/>
            <person name="Binder M."/>
            <person name="Bloem J."/>
            <person name="Labutti K."/>
            <person name="Salamov A."/>
            <person name="Andreopoulos B."/>
            <person name="Baker S."/>
            <person name="Barry K."/>
            <person name="Bills G."/>
            <person name="Bluhm B."/>
            <person name="Cannon C."/>
            <person name="Castanera R."/>
            <person name="Culley D."/>
            <person name="Daum C."/>
            <person name="Ezra D."/>
            <person name="Gonzalez J."/>
            <person name="Henrissat B."/>
            <person name="Kuo A."/>
            <person name="Liang C."/>
            <person name="Lipzen A."/>
            <person name="Lutzoni F."/>
            <person name="Magnuson J."/>
            <person name="Mondo S."/>
            <person name="Nolan M."/>
            <person name="Ohm R."/>
            <person name="Pangilinan J."/>
            <person name="Park H.-J."/>
            <person name="Ramirez L."/>
            <person name="Alfaro M."/>
            <person name="Sun H."/>
            <person name="Tritt A."/>
            <person name="Yoshinaga Y."/>
            <person name="Zwiers L.-H."/>
            <person name="Turgeon B."/>
            <person name="Goodwin S."/>
            <person name="Spatafora J."/>
            <person name="Crous P."/>
            <person name="Grigoriev I."/>
        </authorList>
    </citation>
    <scope>NUCLEOTIDE SEQUENCE</scope>
    <source>
        <strain evidence="7">CBS 119925</strain>
    </source>
</reference>
<dbReference type="SUPFAM" id="SSF90229">
    <property type="entry name" value="CCCH zinc finger"/>
    <property type="match status" value="1"/>
</dbReference>
<feature type="region of interest" description="Disordered" evidence="5">
    <location>
        <begin position="616"/>
        <end position="656"/>
    </location>
</feature>
<feature type="compositionally biased region" description="Pro residues" evidence="5">
    <location>
        <begin position="1020"/>
        <end position="1031"/>
    </location>
</feature>
<feature type="compositionally biased region" description="Basic and acidic residues" evidence="5">
    <location>
        <begin position="527"/>
        <end position="536"/>
    </location>
</feature>
<dbReference type="Proteomes" id="UP000799440">
    <property type="component" value="Unassembled WGS sequence"/>
</dbReference>
<dbReference type="EMBL" id="MU006591">
    <property type="protein sequence ID" value="KAF2744130.1"/>
    <property type="molecule type" value="Genomic_DNA"/>
</dbReference>
<evidence type="ECO:0000256" key="1">
    <source>
        <dbReference type="ARBA" id="ARBA00022723"/>
    </source>
</evidence>
<feature type="compositionally biased region" description="Basic and acidic residues" evidence="5">
    <location>
        <begin position="672"/>
        <end position="692"/>
    </location>
</feature>